<reference evidence="2 3" key="1">
    <citation type="submission" date="2017-07" db="EMBL/GenBank/DDBJ databases">
        <title>Paenibacillus herberti R33 genome sequencing and assembly.</title>
        <authorList>
            <person name="Su W."/>
        </authorList>
    </citation>
    <scope>NUCLEOTIDE SEQUENCE [LARGE SCALE GENOMIC DNA]</scope>
    <source>
        <strain evidence="2 3">R33</strain>
    </source>
</reference>
<dbReference type="RefSeq" id="WP_089525744.1">
    <property type="nucleotide sequence ID" value="NZ_NMUQ01000002.1"/>
</dbReference>
<evidence type="ECO:0000313" key="2">
    <source>
        <dbReference type="EMBL" id="OXM14927.1"/>
    </source>
</evidence>
<organism evidence="2 3">
    <name type="scientific">Paenibacillus herberti</name>
    <dbReference type="NCBI Taxonomy" id="1619309"/>
    <lineage>
        <taxon>Bacteria</taxon>
        <taxon>Bacillati</taxon>
        <taxon>Bacillota</taxon>
        <taxon>Bacilli</taxon>
        <taxon>Bacillales</taxon>
        <taxon>Paenibacillaceae</taxon>
        <taxon>Paenibacillus</taxon>
    </lineage>
</organism>
<feature type="region of interest" description="Disordered" evidence="1">
    <location>
        <begin position="37"/>
        <end position="62"/>
    </location>
</feature>
<evidence type="ECO:0000256" key="1">
    <source>
        <dbReference type="SAM" id="MobiDB-lite"/>
    </source>
</evidence>
<dbReference type="OrthoDB" id="2629735at2"/>
<accession>A0A229NYL4</accession>
<sequence>MRTGPKLLGLCLMVVGLLLGSAGWYFNQSSGNSSYSGGNNISSNSGGNMSSEAVDPPVSVPSQEENTLLSRLGLFLEGADVEHFVPPPPPGLSRIAKKQAIRNASWIYPKLEDSASSVSCDYRFITSNEFRNFSPEALAANPRLRESGKLNRTPVYIVTFKDVKVKDGLHGQQPPKLAPPGNGLLSEANIVVDALTGVTLLSYSFR</sequence>
<feature type="compositionally biased region" description="Low complexity" evidence="1">
    <location>
        <begin position="37"/>
        <end position="51"/>
    </location>
</feature>
<comment type="caution">
    <text evidence="2">The sequence shown here is derived from an EMBL/GenBank/DDBJ whole genome shotgun (WGS) entry which is preliminary data.</text>
</comment>
<keyword evidence="3" id="KW-1185">Reference proteome</keyword>
<evidence type="ECO:0000313" key="3">
    <source>
        <dbReference type="Proteomes" id="UP000215145"/>
    </source>
</evidence>
<protein>
    <submittedName>
        <fullName evidence="2">Uncharacterized protein</fullName>
    </submittedName>
</protein>
<gene>
    <name evidence="2" type="ORF">CGZ75_18885</name>
</gene>
<proteinExistence type="predicted"/>
<dbReference type="EMBL" id="NMUQ01000002">
    <property type="protein sequence ID" value="OXM14927.1"/>
    <property type="molecule type" value="Genomic_DNA"/>
</dbReference>
<name>A0A229NYL4_9BACL</name>
<dbReference type="AlphaFoldDB" id="A0A229NYL4"/>
<dbReference type="Proteomes" id="UP000215145">
    <property type="component" value="Unassembled WGS sequence"/>
</dbReference>